<evidence type="ECO:0000313" key="6">
    <source>
        <dbReference type="Proteomes" id="UP000195489"/>
    </source>
</evidence>
<dbReference type="SUPFAM" id="SSF52833">
    <property type="entry name" value="Thioredoxin-like"/>
    <property type="match status" value="1"/>
</dbReference>
<dbReference type="Proteomes" id="UP000195489">
    <property type="component" value="Chromosome 8"/>
</dbReference>
<dbReference type="GO" id="GO:0005783">
    <property type="term" value="C:endoplasmic reticulum"/>
    <property type="evidence" value="ECO:0007669"/>
    <property type="project" value="TreeGrafter"/>
</dbReference>
<dbReference type="PANTHER" id="PTHR23322:SF1">
    <property type="entry name" value="FAS-ASSOCIATED FACTOR 2"/>
    <property type="match status" value="1"/>
</dbReference>
<feature type="compositionally biased region" description="Low complexity" evidence="3">
    <location>
        <begin position="75"/>
        <end position="88"/>
    </location>
</feature>
<feature type="compositionally biased region" description="Basic and acidic residues" evidence="3">
    <location>
        <begin position="61"/>
        <end position="74"/>
    </location>
</feature>
<dbReference type="PANTHER" id="PTHR23322">
    <property type="entry name" value="FAS-ASSOCIATED PROTEIN"/>
    <property type="match status" value="1"/>
</dbReference>
<keyword evidence="1 2" id="KW-0175">Coiled coil</keyword>
<protein>
    <recommendedName>
        <fullName evidence="4">UBX domain-containing protein</fullName>
    </recommendedName>
</protein>
<feature type="domain" description="UBX" evidence="4">
    <location>
        <begin position="408"/>
        <end position="495"/>
    </location>
</feature>
<feature type="region of interest" description="Disordered" evidence="3">
    <location>
        <begin position="47"/>
        <end position="136"/>
    </location>
</feature>
<dbReference type="Pfam" id="PF21021">
    <property type="entry name" value="FAF1"/>
    <property type="match status" value="1"/>
</dbReference>
<dbReference type="GO" id="GO:0036503">
    <property type="term" value="P:ERAD pathway"/>
    <property type="evidence" value="ECO:0007669"/>
    <property type="project" value="TreeGrafter"/>
</dbReference>
<feature type="coiled-coil region" evidence="2">
    <location>
        <begin position="356"/>
        <end position="384"/>
    </location>
</feature>
<evidence type="ECO:0000313" key="5">
    <source>
        <dbReference type="EMBL" id="SCN59983.1"/>
    </source>
</evidence>
<proteinExistence type="predicted"/>
<dbReference type="SMART" id="SM00594">
    <property type="entry name" value="UAS"/>
    <property type="match status" value="1"/>
</dbReference>
<dbReference type="InterPro" id="IPR036249">
    <property type="entry name" value="Thioredoxin-like_sf"/>
</dbReference>
<feature type="compositionally biased region" description="Low complexity" evidence="3">
    <location>
        <begin position="97"/>
        <end position="110"/>
    </location>
</feature>
<dbReference type="InterPro" id="IPR049483">
    <property type="entry name" value="FAF1_2-like_UAS"/>
</dbReference>
<accession>A0A1D3RV13</accession>
<dbReference type="Gene3D" id="1.10.8.10">
    <property type="entry name" value="DNA helicase RuvA subunit, C-terminal domain"/>
    <property type="match status" value="1"/>
</dbReference>
<reference evidence="5 6" key="1">
    <citation type="submission" date="2016-08" db="EMBL/GenBank/DDBJ databases">
        <authorList>
            <consortium name="Pathogen Informatics"/>
        </authorList>
    </citation>
    <scope>NUCLEOTIDE SEQUENCE [LARGE SCALE GENOMIC DNA]</scope>
    <source>
        <strain evidence="5 6">CB</strain>
    </source>
</reference>
<sequence length="506" mass="58409">MDNEIKLFMEVTKLSDEGEAKRLLAMCNGNLEDAIVKYLKNGKVENMHEGTQSVNSSSNLRKREGKGNEKKGGENKIINNNQNKASNSENEKKGGENKIINNNQNKASNSENEKKGGENKIINNNQNKTSNSGNDKVFKKDENDIVKSNFFEILNNVGGIICPLFRNIYNLITSCFHLISTYILSVCSKNSFTMYYEEKYGKIHATFFNGSLKEAINKSKREEKLLLVYLHTENEESAYFCKHIYTNIEIISFFENNCILYAQDISKYSLTELHDVINIYMFPQINILLAYGSSIKELSVIYGTPNATEIIQSIIGCIDKAEVEKKKLQRSTSMRSSVDESVYRDRLLREEQDREYQEALKRDKQIMEEKQKKENEKLQKIEKKKNYIKDIKNKRNEKSKRFPLTIEPNDKVTKILLRLPNGLKVQNNFSDNHTLRDIYDWAECCDILEIDKTKKKNMNIPCKFDLICGHTKSVLKNSTNPIKNFDLYPNAVLNMKSLDSSDDEEE</sequence>
<dbReference type="InterPro" id="IPR001012">
    <property type="entry name" value="UBX_dom"/>
</dbReference>
<dbReference type="GO" id="GO:0043130">
    <property type="term" value="F:ubiquitin binding"/>
    <property type="evidence" value="ECO:0007669"/>
    <property type="project" value="TreeGrafter"/>
</dbReference>
<dbReference type="PROSITE" id="PS50033">
    <property type="entry name" value="UBX"/>
    <property type="match status" value="1"/>
</dbReference>
<dbReference type="Pfam" id="PF14555">
    <property type="entry name" value="UBA_4"/>
    <property type="match status" value="1"/>
</dbReference>
<name>A0A1D3RV13_PLACU</name>
<dbReference type="Gene3D" id="3.10.20.90">
    <property type="entry name" value="Phosphatidylinositol 3-kinase Catalytic Subunit, Chain A, domain 1"/>
    <property type="match status" value="1"/>
</dbReference>
<feature type="compositionally biased region" description="Polar residues" evidence="3">
    <location>
        <begin position="49"/>
        <end position="59"/>
    </location>
</feature>
<evidence type="ECO:0000256" key="1">
    <source>
        <dbReference type="ARBA" id="ARBA00023054"/>
    </source>
</evidence>
<dbReference type="EMBL" id="LT608160">
    <property type="protein sequence ID" value="SCN59983.1"/>
    <property type="molecule type" value="Genomic_DNA"/>
</dbReference>
<organism evidence="5 6">
    <name type="scientific">Plasmodium chabaudi chabaudi</name>
    <dbReference type="NCBI Taxonomy" id="31271"/>
    <lineage>
        <taxon>Eukaryota</taxon>
        <taxon>Sar</taxon>
        <taxon>Alveolata</taxon>
        <taxon>Apicomplexa</taxon>
        <taxon>Aconoidasida</taxon>
        <taxon>Haemosporida</taxon>
        <taxon>Plasmodiidae</taxon>
        <taxon>Plasmodium</taxon>
        <taxon>Plasmodium (Vinckeia)</taxon>
    </lineage>
</organism>
<dbReference type="CDD" id="cd01767">
    <property type="entry name" value="UBX"/>
    <property type="match status" value="1"/>
</dbReference>
<evidence type="ECO:0000256" key="2">
    <source>
        <dbReference type="SAM" id="Coils"/>
    </source>
</evidence>
<dbReference type="InterPro" id="IPR050730">
    <property type="entry name" value="UBX_domain-protein"/>
</dbReference>
<dbReference type="SUPFAM" id="SSF54236">
    <property type="entry name" value="Ubiquitin-like"/>
    <property type="match status" value="1"/>
</dbReference>
<evidence type="ECO:0000259" key="4">
    <source>
        <dbReference type="PROSITE" id="PS50033"/>
    </source>
</evidence>
<gene>
    <name evidence="5" type="ORF">PCHCB_000179800</name>
</gene>
<dbReference type="InterPro" id="IPR006577">
    <property type="entry name" value="UAS"/>
</dbReference>
<dbReference type="InterPro" id="IPR029071">
    <property type="entry name" value="Ubiquitin-like_domsf"/>
</dbReference>
<dbReference type="Gene3D" id="3.40.30.10">
    <property type="entry name" value="Glutaredoxin"/>
    <property type="match status" value="1"/>
</dbReference>
<dbReference type="Pfam" id="PF00789">
    <property type="entry name" value="UBX"/>
    <property type="match status" value="1"/>
</dbReference>
<dbReference type="AlphaFoldDB" id="A0A1D3RV13"/>
<feature type="compositionally biased region" description="Low complexity" evidence="3">
    <location>
        <begin position="119"/>
        <end position="134"/>
    </location>
</feature>
<evidence type="ECO:0000256" key="3">
    <source>
        <dbReference type="SAM" id="MobiDB-lite"/>
    </source>
</evidence>